<comment type="caution">
    <text evidence="1">The sequence shown here is derived from an EMBL/GenBank/DDBJ whole genome shotgun (WGS) entry which is preliminary data.</text>
</comment>
<dbReference type="AlphaFoldDB" id="A0A1R3L0V5"/>
<accession>A0A1R3L0V5</accession>
<dbReference type="EMBL" id="AWUE01005603">
    <property type="protein sequence ID" value="OMP12929.1"/>
    <property type="molecule type" value="Genomic_DNA"/>
</dbReference>
<organism evidence="1 2">
    <name type="scientific">Corchorus olitorius</name>
    <dbReference type="NCBI Taxonomy" id="93759"/>
    <lineage>
        <taxon>Eukaryota</taxon>
        <taxon>Viridiplantae</taxon>
        <taxon>Streptophyta</taxon>
        <taxon>Embryophyta</taxon>
        <taxon>Tracheophyta</taxon>
        <taxon>Spermatophyta</taxon>
        <taxon>Magnoliopsida</taxon>
        <taxon>eudicotyledons</taxon>
        <taxon>Gunneridae</taxon>
        <taxon>Pentapetalae</taxon>
        <taxon>rosids</taxon>
        <taxon>malvids</taxon>
        <taxon>Malvales</taxon>
        <taxon>Malvaceae</taxon>
        <taxon>Grewioideae</taxon>
        <taxon>Apeibeae</taxon>
        <taxon>Corchorus</taxon>
    </lineage>
</organism>
<gene>
    <name evidence="1" type="ORF">COLO4_02564</name>
</gene>
<keyword evidence="2" id="KW-1185">Reference proteome</keyword>
<sequence length="128" mass="14214">MSNLCRFSLFTGFSRCGEPCWAGTAVPLVADSGIPIVGMRCEARLAVDRDECAAYHRLSKLLSPWLRHFVHAHVQAALSLPDRHRCNQLIAGHSLPSSNDCSICLVSRTLTGPRVRVCIRPAKRGRYR</sequence>
<evidence type="ECO:0000313" key="1">
    <source>
        <dbReference type="EMBL" id="OMP12929.1"/>
    </source>
</evidence>
<reference evidence="2" key="1">
    <citation type="submission" date="2013-09" db="EMBL/GenBank/DDBJ databases">
        <title>Corchorus olitorius genome sequencing.</title>
        <authorList>
            <person name="Alam M."/>
            <person name="Haque M.S."/>
            <person name="Islam M.S."/>
            <person name="Emdad E.M."/>
            <person name="Islam M.M."/>
            <person name="Ahmed B."/>
            <person name="Halim A."/>
            <person name="Hossen Q.M.M."/>
            <person name="Hossain M.Z."/>
            <person name="Ahmed R."/>
            <person name="Khan M.M."/>
            <person name="Islam R."/>
            <person name="Rashid M.M."/>
            <person name="Khan S.A."/>
            <person name="Rahman M.S."/>
            <person name="Alam M."/>
            <person name="Yahiya A.S."/>
            <person name="Khan M.S."/>
            <person name="Azam M.S."/>
            <person name="Haque T."/>
            <person name="Lashkar M.Z.H."/>
            <person name="Akhand A.I."/>
            <person name="Morshed G."/>
            <person name="Roy S."/>
            <person name="Uddin K.S."/>
            <person name="Rabeya T."/>
            <person name="Hossain A.S."/>
            <person name="Chowdhury A."/>
            <person name="Snigdha A.R."/>
            <person name="Mortoza M.S."/>
            <person name="Matin S.A."/>
            <person name="Hoque S.M.E."/>
            <person name="Islam M.K."/>
            <person name="Roy D.K."/>
            <person name="Haider R."/>
            <person name="Moosa M.M."/>
            <person name="Elias S.M."/>
            <person name="Hasan A.M."/>
            <person name="Jahan S."/>
            <person name="Shafiuddin M."/>
            <person name="Mahmood N."/>
            <person name="Shommy N.S."/>
        </authorList>
    </citation>
    <scope>NUCLEOTIDE SEQUENCE [LARGE SCALE GENOMIC DNA]</scope>
    <source>
        <strain evidence="2">cv. O-4</strain>
    </source>
</reference>
<proteinExistence type="predicted"/>
<protein>
    <submittedName>
        <fullName evidence="1">Uncharacterized protein</fullName>
    </submittedName>
</protein>
<evidence type="ECO:0000313" key="2">
    <source>
        <dbReference type="Proteomes" id="UP000187203"/>
    </source>
</evidence>
<name>A0A1R3L0V5_9ROSI</name>
<dbReference type="Proteomes" id="UP000187203">
    <property type="component" value="Unassembled WGS sequence"/>
</dbReference>